<evidence type="ECO:0000256" key="1">
    <source>
        <dbReference type="SAM" id="MobiDB-lite"/>
    </source>
</evidence>
<feature type="signal peptide" evidence="2">
    <location>
        <begin position="1"/>
        <end position="25"/>
    </location>
</feature>
<evidence type="ECO:0000313" key="4">
    <source>
        <dbReference type="Proteomes" id="UP000016743"/>
    </source>
</evidence>
<accession>U3P3R3</accession>
<keyword evidence="2" id="KW-0732">Signal</keyword>
<sequence>MPKKPLFLAALVPAALLAGCSASHPGVEPSAFASVACTTWLDKGSAETLSDSSTINGLSGTAHPTTYP</sequence>
<keyword evidence="4" id="KW-1185">Reference proteome</keyword>
<dbReference type="HOGENOM" id="CLU_2788817_0_0_11"/>
<evidence type="ECO:0000256" key="2">
    <source>
        <dbReference type="SAM" id="SignalP"/>
    </source>
</evidence>
<organism evidence="3 4">
    <name type="scientific">Leifsonia xyli subsp. cynodontis DSM 46306</name>
    <dbReference type="NCBI Taxonomy" id="1389489"/>
    <lineage>
        <taxon>Bacteria</taxon>
        <taxon>Bacillati</taxon>
        <taxon>Actinomycetota</taxon>
        <taxon>Actinomycetes</taxon>
        <taxon>Micrococcales</taxon>
        <taxon>Microbacteriaceae</taxon>
        <taxon>Leifsonia</taxon>
    </lineage>
</organism>
<evidence type="ECO:0000313" key="3">
    <source>
        <dbReference type="EMBL" id="AGW40371.1"/>
    </source>
</evidence>
<dbReference type="PROSITE" id="PS51257">
    <property type="entry name" value="PROKAR_LIPOPROTEIN"/>
    <property type="match status" value="1"/>
</dbReference>
<dbReference type="AlphaFoldDB" id="U3P3R3"/>
<dbReference type="RefSeq" id="WP_021753818.1">
    <property type="nucleotide sequence ID" value="NC_022438.1"/>
</dbReference>
<dbReference type="Proteomes" id="UP000016743">
    <property type="component" value="Chromosome"/>
</dbReference>
<gene>
    <name evidence="3" type="ORF">O159_01010</name>
</gene>
<dbReference type="STRING" id="1389489.O159_01010"/>
<proteinExistence type="predicted"/>
<feature type="region of interest" description="Disordered" evidence="1">
    <location>
        <begin position="46"/>
        <end position="68"/>
    </location>
</feature>
<feature type="chain" id="PRO_5038893350" evidence="2">
    <location>
        <begin position="26"/>
        <end position="68"/>
    </location>
</feature>
<feature type="compositionally biased region" description="Polar residues" evidence="1">
    <location>
        <begin position="47"/>
        <end position="68"/>
    </location>
</feature>
<dbReference type="EMBL" id="CP006734">
    <property type="protein sequence ID" value="AGW40371.1"/>
    <property type="molecule type" value="Genomic_DNA"/>
</dbReference>
<dbReference type="PATRIC" id="fig|1389489.3.peg.93"/>
<reference evidence="3 4" key="1">
    <citation type="journal article" date="2013" name="Genome Announc.">
        <title>Complete Genome Sequence of Leifsonia xyli subsp. cynodontis Strain DSM46306, a Gram-Positive Bacterial Pathogen of Grasses.</title>
        <authorList>
            <person name="Monteiro-Vitorello C.B."/>
            <person name="Zerillo M.M."/>
            <person name="Van Sluys M.A."/>
            <person name="Camargo L.E."/>
            <person name="Kitajima J.P."/>
        </authorList>
    </citation>
    <scope>NUCLEOTIDE SEQUENCE [LARGE SCALE GENOMIC DNA]</scope>
    <source>
        <strain evidence="3 4">DSM 46306</strain>
    </source>
</reference>
<dbReference type="KEGG" id="lxy:O159_01010"/>
<name>U3P3R3_LEIXC</name>
<protein>
    <submittedName>
        <fullName evidence="3">Uncharacterized protein</fullName>
    </submittedName>
</protein>